<protein>
    <submittedName>
        <fullName evidence="2">Uncharacterized protein</fullName>
    </submittedName>
</protein>
<accession>A0A7J6BAT3</accession>
<name>A0A7J6BAT3_AMEME</name>
<reference evidence="2 3" key="1">
    <citation type="submission" date="2020-02" db="EMBL/GenBank/DDBJ databases">
        <title>A chromosome-scale genome assembly of the black bullhead catfish (Ameiurus melas).</title>
        <authorList>
            <person name="Wen M."/>
            <person name="Zham M."/>
            <person name="Cabau C."/>
            <person name="Klopp C."/>
            <person name="Donnadieu C."/>
            <person name="Roques C."/>
            <person name="Bouchez O."/>
            <person name="Lampietro C."/>
            <person name="Jouanno E."/>
            <person name="Herpin A."/>
            <person name="Louis A."/>
            <person name="Berthelot C."/>
            <person name="Parey E."/>
            <person name="Roest-Crollius H."/>
            <person name="Braasch I."/>
            <person name="Postlethwait J."/>
            <person name="Robinson-Rechavi M."/>
            <person name="Echchiki A."/>
            <person name="Begum T."/>
            <person name="Montfort J."/>
            <person name="Schartl M."/>
            <person name="Bobe J."/>
            <person name="Guiguen Y."/>
        </authorList>
    </citation>
    <scope>NUCLEOTIDE SEQUENCE [LARGE SCALE GENOMIC DNA]</scope>
    <source>
        <strain evidence="2">M_S1</strain>
        <tissue evidence="2">Blood</tissue>
    </source>
</reference>
<dbReference type="AlphaFoldDB" id="A0A7J6BAT3"/>
<dbReference type="Proteomes" id="UP000593565">
    <property type="component" value="Unassembled WGS sequence"/>
</dbReference>
<feature type="region of interest" description="Disordered" evidence="1">
    <location>
        <begin position="1"/>
        <end position="73"/>
    </location>
</feature>
<evidence type="ECO:0000313" key="2">
    <source>
        <dbReference type="EMBL" id="KAF4092150.1"/>
    </source>
</evidence>
<sequence>MGSNPIGRPEEDLHISPPASMLPKEKRSSGTAPPTGHSRRVLANETGSVTPKEGEDSRPAGGDPHTPGELAGELWLGAERGRPTEALLGPGAAD</sequence>
<comment type="caution">
    <text evidence="2">The sequence shown here is derived from an EMBL/GenBank/DDBJ whole genome shotgun (WGS) entry which is preliminary data.</text>
</comment>
<dbReference type="EMBL" id="JAAGNN010000002">
    <property type="protein sequence ID" value="KAF4092150.1"/>
    <property type="molecule type" value="Genomic_DNA"/>
</dbReference>
<proteinExistence type="predicted"/>
<gene>
    <name evidence="2" type="ORF">AMELA_G00017610</name>
</gene>
<organism evidence="2 3">
    <name type="scientific">Ameiurus melas</name>
    <name type="common">Black bullhead</name>
    <name type="synonym">Silurus melas</name>
    <dbReference type="NCBI Taxonomy" id="219545"/>
    <lineage>
        <taxon>Eukaryota</taxon>
        <taxon>Metazoa</taxon>
        <taxon>Chordata</taxon>
        <taxon>Craniata</taxon>
        <taxon>Vertebrata</taxon>
        <taxon>Euteleostomi</taxon>
        <taxon>Actinopterygii</taxon>
        <taxon>Neopterygii</taxon>
        <taxon>Teleostei</taxon>
        <taxon>Ostariophysi</taxon>
        <taxon>Siluriformes</taxon>
        <taxon>Ictaluridae</taxon>
        <taxon>Ameiurus</taxon>
    </lineage>
</organism>
<keyword evidence="3" id="KW-1185">Reference proteome</keyword>
<evidence type="ECO:0000313" key="3">
    <source>
        <dbReference type="Proteomes" id="UP000593565"/>
    </source>
</evidence>
<evidence type="ECO:0000256" key="1">
    <source>
        <dbReference type="SAM" id="MobiDB-lite"/>
    </source>
</evidence>